<name>A0A2P2KRA8_RHIMU</name>
<accession>A0A2P2KRA8</accession>
<proteinExistence type="predicted"/>
<dbReference type="AlphaFoldDB" id="A0A2P2KRA8"/>
<sequence>MRAYGYCLDPTKHCPVIVLSLICISDTARCVNEVMFTIREPTGLLLRSGNRSLVRQNAPM</sequence>
<protein>
    <submittedName>
        <fullName evidence="1">Dehydrogenase/reductase SDR family member on chromosome X homolog isoform X2</fullName>
    </submittedName>
</protein>
<reference evidence="1" key="1">
    <citation type="submission" date="2018-02" db="EMBL/GenBank/DDBJ databases">
        <title>Rhizophora mucronata_Transcriptome.</title>
        <authorList>
            <person name="Meera S.P."/>
            <person name="Sreeshan A."/>
            <person name="Augustine A."/>
        </authorList>
    </citation>
    <scope>NUCLEOTIDE SEQUENCE</scope>
    <source>
        <tissue evidence="1">Leaf</tissue>
    </source>
</reference>
<dbReference type="EMBL" id="GGEC01027758">
    <property type="protein sequence ID" value="MBX08242.1"/>
    <property type="molecule type" value="Transcribed_RNA"/>
</dbReference>
<evidence type="ECO:0000313" key="1">
    <source>
        <dbReference type="EMBL" id="MBX08242.1"/>
    </source>
</evidence>
<organism evidence="1">
    <name type="scientific">Rhizophora mucronata</name>
    <name type="common">Asiatic mangrove</name>
    <dbReference type="NCBI Taxonomy" id="61149"/>
    <lineage>
        <taxon>Eukaryota</taxon>
        <taxon>Viridiplantae</taxon>
        <taxon>Streptophyta</taxon>
        <taxon>Embryophyta</taxon>
        <taxon>Tracheophyta</taxon>
        <taxon>Spermatophyta</taxon>
        <taxon>Magnoliopsida</taxon>
        <taxon>eudicotyledons</taxon>
        <taxon>Gunneridae</taxon>
        <taxon>Pentapetalae</taxon>
        <taxon>rosids</taxon>
        <taxon>fabids</taxon>
        <taxon>Malpighiales</taxon>
        <taxon>Rhizophoraceae</taxon>
        <taxon>Rhizophora</taxon>
    </lineage>
</organism>